<dbReference type="AlphaFoldDB" id="A0A1F7UUU4"/>
<evidence type="ECO:0000313" key="1">
    <source>
        <dbReference type="EMBL" id="OGL82062.1"/>
    </source>
</evidence>
<dbReference type="InterPro" id="IPR006059">
    <property type="entry name" value="SBP"/>
</dbReference>
<evidence type="ECO:0000313" key="2">
    <source>
        <dbReference type="Proteomes" id="UP000176897"/>
    </source>
</evidence>
<comment type="caution">
    <text evidence="1">The sequence shown here is derived from an EMBL/GenBank/DDBJ whole genome shotgun (WGS) entry which is preliminary data.</text>
</comment>
<sequence>MRKHVSIKLSFIIGLILLLGLTGLRCRKGPTAQEAAATRPVTIKWWRVFDDEAAVRPITEAYRALHPNVTIEYRKLRFEEYEQELLEALAEDRGPDIVSLHNTWLRKYQSKIASLPATLTIPFQEITGTLKKEVVINLKTAPTLSTRALKENFVDAVVKDVLVEVADDKGQIKEQIYGLPLALDTMVLYSNRDILNLAGIPEPPKTWSEFQGAIRKLTKLDAQGKILQSGASIGSSRNVERSADILSLLMMQNGADMIDASGSAAFHKIPPAFRGRAVSPAEEAIVFYTDFANPQKETYTWSPQEPSSFEAFVSGRTAMFFGYAYHLPFLRARAGRLNLVISPAPQIEGNPEVNFANYWVETVSRKSQNQNWAWDFIQFASSPRNVGSYLAATSKPTALRSLIAGQVEQEDVGVFAGEVLTAKSWYRGGNAREAEAALLDAIDATLGGADPRQVLNIAAQRVNQTLR</sequence>
<proteinExistence type="predicted"/>
<dbReference type="EMBL" id="MGEJ01000001">
    <property type="protein sequence ID" value="OGL82062.1"/>
    <property type="molecule type" value="Genomic_DNA"/>
</dbReference>
<reference evidence="1 2" key="1">
    <citation type="journal article" date="2016" name="Nat. Commun.">
        <title>Thousands of microbial genomes shed light on interconnected biogeochemical processes in an aquifer system.</title>
        <authorList>
            <person name="Anantharaman K."/>
            <person name="Brown C.T."/>
            <person name="Hug L.A."/>
            <person name="Sharon I."/>
            <person name="Castelle C.J."/>
            <person name="Probst A.J."/>
            <person name="Thomas B.C."/>
            <person name="Singh A."/>
            <person name="Wilkins M.J."/>
            <person name="Karaoz U."/>
            <person name="Brodie E.L."/>
            <person name="Williams K.H."/>
            <person name="Hubbard S.S."/>
            <person name="Banfield J.F."/>
        </authorList>
    </citation>
    <scope>NUCLEOTIDE SEQUENCE [LARGE SCALE GENOMIC DNA]</scope>
</reference>
<dbReference type="Pfam" id="PF01547">
    <property type="entry name" value="SBP_bac_1"/>
    <property type="match status" value="1"/>
</dbReference>
<organism evidence="1 2">
    <name type="scientific">Candidatus Uhrbacteria bacterium RIFCSPLOWO2_01_FULL_47_24</name>
    <dbReference type="NCBI Taxonomy" id="1802401"/>
    <lineage>
        <taxon>Bacteria</taxon>
        <taxon>Candidatus Uhriibacteriota</taxon>
    </lineage>
</organism>
<dbReference type="PANTHER" id="PTHR43649:SF12">
    <property type="entry name" value="DIACETYLCHITOBIOSE BINDING PROTEIN DASA"/>
    <property type="match status" value="1"/>
</dbReference>
<name>A0A1F7UUU4_9BACT</name>
<dbReference type="PANTHER" id="PTHR43649">
    <property type="entry name" value="ARABINOSE-BINDING PROTEIN-RELATED"/>
    <property type="match status" value="1"/>
</dbReference>
<dbReference type="Proteomes" id="UP000176897">
    <property type="component" value="Unassembled WGS sequence"/>
</dbReference>
<gene>
    <name evidence="1" type="ORF">A3B21_05090</name>
</gene>
<evidence type="ECO:0008006" key="3">
    <source>
        <dbReference type="Google" id="ProtNLM"/>
    </source>
</evidence>
<accession>A0A1F7UUU4</accession>
<dbReference type="STRING" id="1802401.A3B21_05090"/>
<dbReference type="InterPro" id="IPR050490">
    <property type="entry name" value="Bact_solute-bd_prot1"/>
</dbReference>
<protein>
    <recommendedName>
        <fullName evidence="3">ABC transporter substrate-binding protein</fullName>
    </recommendedName>
</protein>
<dbReference type="Gene3D" id="3.40.190.10">
    <property type="entry name" value="Periplasmic binding protein-like II"/>
    <property type="match status" value="1"/>
</dbReference>
<dbReference type="SUPFAM" id="SSF53850">
    <property type="entry name" value="Periplasmic binding protein-like II"/>
    <property type="match status" value="1"/>
</dbReference>